<feature type="transmembrane region" description="Helical" evidence="1">
    <location>
        <begin position="350"/>
        <end position="369"/>
    </location>
</feature>
<accession>A0A0G0PJH1</accession>
<name>A0A0G0PJH1_9BACT</name>
<evidence type="ECO:0000313" key="2">
    <source>
        <dbReference type="EMBL" id="KKQ89471.1"/>
    </source>
</evidence>
<keyword evidence="1" id="KW-0812">Transmembrane</keyword>
<feature type="transmembrane region" description="Helical" evidence="1">
    <location>
        <begin position="130"/>
        <end position="157"/>
    </location>
</feature>
<reference evidence="2 3" key="1">
    <citation type="journal article" date="2015" name="Nature">
        <title>rRNA introns, odd ribosomes, and small enigmatic genomes across a large radiation of phyla.</title>
        <authorList>
            <person name="Brown C.T."/>
            <person name="Hug L.A."/>
            <person name="Thomas B.C."/>
            <person name="Sharon I."/>
            <person name="Castelle C.J."/>
            <person name="Singh A."/>
            <person name="Wilkins M.J."/>
            <person name="Williams K.H."/>
            <person name="Banfield J.F."/>
        </authorList>
    </citation>
    <scope>NUCLEOTIDE SEQUENCE [LARGE SCALE GENOMIC DNA]</scope>
</reference>
<gene>
    <name evidence="2" type="ORF">UT12_C0013G0014</name>
</gene>
<organism evidence="2 3">
    <name type="scientific">Candidatus Curtissbacteria bacterium GW2011_GWC2_38_9</name>
    <dbReference type="NCBI Taxonomy" id="1618414"/>
    <lineage>
        <taxon>Bacteria</taxon>
        <taxon>Candidatus Curtissiibacteriota</taxon>
    </lineage>
</organism>
<feature type="transmembrane region" description="Helical" evidence="1">
    <location>
        <begin position="12"/>
        <end position="31"/>
    </location>
</feature>
<feature type="transmembrane region" description="Helical" evidence="1">
    <location>
        <begin position="88"/>
        <end position="109"/>
    </location>
</feature>
<dbReference type="AlphaFoldDB" id="A0A0G0PJH1"/>
<protein>
    <recommendedName>
        <fullName evidence="4">Glycosyltransferase RgtA/B/C/D-like domain-containing protein</fullName>
    </recommendedName>
</protein>
<proteinExistence type="predicted"/>
<sequence>MGIPKLKKTISKYQIPLAFLGIFAASFYLYYPSLSYYFFQDDWFVLNWVRTDDFWSFFKFRTDIIYWRPLTMPIFFKIGQVFFDLKPFGYHLIVFFFHFLNIILVYILFRTLKVSKKISLMSSFLYGTAAFHFVPLSWLSTTSYVIGPTFILSTLILFLTQKIIFSFTFFLFALAASEFTLIAIPILLILKGINKPTLKKLLPCLIISIFYLIARFFIFPLPRTDQYEIGFGPRILTNLFWYFVWTFNIPEKMSTIFFFSKPKSSIIASLQFIRYLILPIILIITFLFTVFLSELNFKKIIKGVEWFILGISPVLLLPKHAFPMYLTVGAIGLFYLFALSLEKLQIKNNLLLLMFSTIWIISSYLTLSFTKETHWTVNEQAISKAYLGYIVNKVEKPAADSLFVLKPADIDFSQKHGFTLIETEENVKQSLNDQDAIQVIYNDSSLKSIYTTHQRELTFPSSIEIFEINPRIND</sequence>
<evidence type="ECO:0000256" key="1">
    <source>
        <dbReference type="SAM" id="Phobius"/>
    </source>
</evidence>
<evidence type="ECO:0008006" key="4">
    <source>
        <dbReference type="Google" id="ProtNLM"/>
    </source>
</evidence>
<dbReference type="Proteomes" id="UP000034893">
    <property type="component" value="Unassembled WGS sequence"/>
</dbReference>
<comment type="caution">
    <text evidence="2">The sequence shown here is derived from an EMBL/GenBank/DDBJ whole genome shotgun (WGS) entry which is preliminary data.</text>
</comment>
<dbReference type="EMBL" id="LBVP01000013">
    <property type="protein sequence ID" value="KKQ89471.1"/>
    <property type="molecule type" value="Genomic_DNA"/>
</dbReference>
<feature type="transmembrane region" description="Helical" evidence="1">
    <location>
        <begin position="322"/>
        <end position="338"/>
    </location>
</feature>
<feature type="transmembrane region" description="Helical" evidence="1">
    <location>
        <begin position="201"/>
        <end position="219"/>
    </location>
</feature>
<keyword evidence="1" id="KW-1133">Transmembrane helix</keyword>
<feature type="transmembrane region" description="Helical" evidence="1">
    <location>
        <begin position="272"/>
        <end position="292"/>
    </location>
</feature>
<evidence type="ECO:0000313" key="3">
    <source>
        <dbReference type="Proteomes" id="UP000034893"/>
    </source>
</evidence>
<feature type="transmembrane region" description="Helical" evidence="1">
    <location>
        <begin position="163"/>
        <end position="189"/>
    </location>
</feature>
<keyword evidence="1" id="KW-0472">Membrane</keyword>